<dbReference type="PATRIC" id="fig|587753.10.peg.189"/>
<dbReference type="PANTHER" id="PTHR43615:SF1">
    <property type="entry name" value="PPDK_N DOMAIN-CONTAINING PROTEIN"/>
    <property type="match status" value="1"/>
</dbReference>
<dbReference type="EMBL" id="CP011110">
    <property type="protein sequence ID" value="AKA21645.1"/>
    <property type="molecule type" value="Genomic_DNA"/>
</dbReference>
<evidence type="ECO:0000313" key="4">
    <source>
        <dbReference type="Proteomes" id="UP000032748"/>
    </source>
</evidence>
<protein>
    <submittedName>
        <fullName evidence="3">Pyruvate phosphate dikinase</fullName>
    </submittedName>
</protein>
<dbReference type="PANTHER" id="PTHR43615">
    <property type="entry name" value="PHOSPHOENOLPYRUVATE SYNTHASE-RELATED"/>
    <property type="match status" value="1"/>
</dbReference>
<dbReference type="GO" id="GO:0016301">
    <property type="term" value="F:kinase activity"/>
    <property type="evidence" value="ECO:0007669"/>
    <property type="project" value="UniProtKB-KW"/>
</dbReference>
<dbReference type="InterPro" id="IPR002192">
    <property type="entry name" value="PPDK_AMP/ATP-bd"/>
</dbReference>
<dbReference type="Gene3D" id="3.30.1490.20">
    <property type="entry name" value="ATP-grasp fold, A domain"/>
    <property type="match status" value="1"/>
</dbReference>
<dbReference type="InterPro" id="IPR036637">
    <property type="entry name" value="Phosphohistidine_dom_sf"/>
</dbReference>
<evidence type="ECO:0000259" key="1">
    <source>
        <dbReference type="Pfam" id="PF00391"/>
    </source>
</evidence>
<dbReference type="KEGG" id="pcz:PCL1606_01900"/>
<dbReference type="GO" id="GO:0005524">
    <property type="term" value="F:ATP binding"/>
    <property type="evidence" value="ECO:0007669"/>
    <property type="project" value="InterPro"/>
</dbReference>
<dbReference type="Proteomes" id="UP000032748">
    <property type="component" value="Chromosome"/>
</dbReference>
<dbReference type="Pfam" id="PF01326">
    <property type="entry name" value="PPDK_N"/>
    <property type="match status" value="1"/>
</dbReference>
<dbReference type="NCBIfam" id="NF004508">
    <property type="entry name" value="PRK05849.1"/>
    <property type="match status" value="1"/>
</dbReference>
<dbReference type="InterPro" id="IPR008279">
    <property type="entry name" value="PEP-util_enz_mobile_dom"/>
</dbReference>
<dbReference type="InterPro" id="IPR013815">
    <property type="entry name" value="ATP_grasp_subdomain_1"/>
</dbReference>
<dbReference type="InterPro" id="IPR051549">
    <property type="entry name" value="PEP_Utilizing_Enz"/>
</dbReference>
<name>A0A0D5XS54_9PSED</name>
<dbReference type="Gene3D" id="3.50.30.10">
    <property type="entry name" value="Phosphohistidine domain"/>
    <property type="match status" value="1"/>
</dbReference>
<dbReference type="SUPFAM" id="SSF52009">
    <property type="entry name" value="Phosphohistidine domain"/>
    <property type="match status" value="1"/>
</dbReference>
<evidence type="ECO:0000259" key="2">
    <source>
        <dbReference type="Pfam" id="PF01326"/>
    </source>
</evidence>
<keyword evidence="3" id="KW-0670">Pyruvate</keyword>
<gene>
    <name evidence="3" type="ORF">PCL1606_01900</name>
</gene>
<reference evidence="3 4" key="1">
    <citation type="journal article" date="2015" name="Mol. Plant Microbe Interact.">
        <title>Comparative Genomic Analysis of Pseudomonas chlororaphis PCL1606 Reveals New Insight into Antifungal Compounds Involved in Biocontrol.</title>
        <authorList>
            <person name="Calderon C.E."/>
            <person name="Ramos C."/>
            <person name="de Vicente A."/>
            <person name="Cazorla F.M."/>
        </authorList>
    </citation>
    <scope>NUCLEOTIDE SEQUENCE [LARGE SCALE GENOMIC DNA]</scope>
    <source>
        <strain evidence="3 4">PCL1606</strain>
    </source>
</reference>
<organism evidence="3 4">
    <name type="scientific">Pseudomonas chlororaphis</name>
    <dbReference type="NCBI Taxonomy" id="587753"/>
    <lineage>
        <taxon>Bacteria</taxon>
        <taxon>Pseudomonadati</taxon>
        <taxon>Pseudomonadota</taxon>
        <taxon>Gammaproteobacteria</taxon>
        <taxon>Pseudomonadales</taxon>
        <taxon>Pseudomonadaceae</taxon>
        <taxon>Pseudomonas</taxon>
    </lineage>
</organism>
<sequence length="800" mass="89245">MNQAIAAPIRFGTKSETLERLQLRVSQSRILPLCFFTVRQWRDAPAHVLASIAGMEHDGHFVIVRSSAQNEDGLNSSMAGQFSSCLNVSFTDPQILSGAIEQVIASFGEHHHDDNQILIQPMLTSIQMSGVVMTHDLEHGAPYYVVNYDDESGLTDTITGGQGIQKTVLVYRDTARDQLRSPRLQAVIDACRELEELCGKVPLDIEFAVDHQQQVYVLQVRRITLCNTWHPVTERRVARQLEHIQRFLGKRLAPQAGLHGDTTLLGVMPDWNPAEIIGTTPRPLAASLYRRLVTDSTWREARALMGYHHPRHQALMVMLGHHPYIDVRCSFNSFLPAGLEGGLCDKLVNAWLQRLQAHPQWHDKVEFEIVQTCLDFTFDSDFAGRYGAGFSATERQDYRAALDRLTRRALSAEGAGALAPLLEQVRAHEHRQQERRLGAMPADLDSIDRLLLECREHGTLPFAMLARHAFIAEALLRSACRRGALSQDRLLAWKQSIQTVTTELTHEYAQVCSDARTLPAFVAKFGHLRPGTYDITSLRYDERHDLFAVANVELNPGDSPQAPFQLLPAERQALQALLDEQHWPLSAEQLLGYASQAIQAREYAKLVFTRDLSDALQLLVSWGAEVGLARDDLSFLDIHPLLDSLTAPLMDDTDRVLLESASQARRSYEQGISLKLGHLISAVDDVFVAPLHRSLPNFITRQNVEAAGLELRQDTPASAPLKGKIVCIENADPGYDWVFTRGIAGLVTQYGGANSHMAIRCAEFGIPAAIGCGEQLFQRILRSPRIALNCRDKTLNPVQP</sequence>
<dbReference type="SUPFAM" id="SSF56059">
    <property type="entry name" value="Glutathione synthetase ATP-binding domain-like"/>
    <property type="match status" value="1"/>
</dbReference>
<dbReference type="OrthoDB" id="3590125at2"/>
<keyword evidence="3" id="KW-0418">Kinase</keyword>
<dbReference type="Gene3D" id="3.30.470.20">
    <property type="entry name" value="ATP-grasp fold, B domain"/>
    <property type="match status" value="1"/>
</dbReference>
<feature type="domain" description="PEP-utilising enzyme mobile" evidence="1">
    <location>
        <begin position="722"/>
        <end position="777"/>
    </location>
</feature>
<evidence type="ECO:0000313" key="3">
    <source>
        <dbReference type="EMBL" id="AKA21645.1"/>
    </source>
</evidence>
<dbReference type="RefSeq" id="WP_045880581.1">
    <property type="nucleotide sequence ID" value="NZ_CP011110.1"/>
</dbReference>
<proteinExistence type="predicted"/>
<dbReference type="AlphaFoldDB" id="A0A0D5XS54"/>
<dbReference type="Pfam" id="PF00391">
    <property type="entry name" value="PEP-utilizers"/>
    <property type="match status" value="1"/>
</dbReference>
<keyword evidence="3" id="KW-0808">Transferase</keyword>
<accession>A0A0D5XS54</accession>
<feature type="domain" description="Pyruvate phosphate dikinase AMP/ATP-binding" evidence="2">
    <location>
        <begin position="56"/>
        <end position="108"/>
    </location>
</feature>